<dbReference type="AlphaFoldDB" id="A0A6P2KG91"/>
<protein>
    <recommendedName>
        <fullName evidence="4">Lipoprotein</fullName>
    </recommendedName>
</protein>
<gene>
    <name evidence="2" type="ORF">BLA15945_02600</name>
</gene>
<dbReference type="RefSeq" id="WP_174968754.1">
    <property type="nucleotide sequence ID" value="NZ_CABVPU010000007.1"/>
</dbReference>
<evidence type="ECO:0000256" key="1">
    <source>
        <dbReference type="SAM" id="SignalP"/>
    </source>
</evidence>
<accession>A0A6P2KG91</accession>
<sequence>MHTQKRILCVAFLSLLSACATLAPEREAASNLMGKDINEAIKRFGRPNHTGVETSVSRDSKFYGQRWYMFTRNGAAWDSQRAVGTAVEGNTVVQYVETVHTQERCDVMLWTDKQNIIGYYEVKGNCGLWNAGFGNTGALHRIGIN</sequence>
<name>A0A6P2KG91_BURL3</name>
<dbReference type="EMBL" id="CABVPU010000007">
    <property type="protein sequence ID" value="VWB55542.1"/>
    <property type="molecule type" value="Genomic_DNA"/>
</dbReference>
<evidence type="ECO:0000313" key="2">
    <source>
        <dbReference type="EMBL" id="VWB55542.1"/>
    </source>
</evidence>
<dbReference type="PROSITE" id="PS51257">
    <property type="entry name" value="PROKAR_LIPOPROTEIN"/>
    <property type="match status" value="1"/>
</dbReference>
<feature type="chain" id="PRO_5026822144" description="Lipoprotein" evidence="1">
    <location>
        <begin position="24"/>
        <end position="145"/>
    </location>
</feature>
<dbReference type="Proteomes" id="UP000494174">
    <property type="component" value="Unassembled WGS sequence"/>
</dbReference>
<evidence type="ECO:0000313" key="3">
    <source>
        <dbReference type="Proteomes" id="UP000494174"/>
    </source>
</evidence>
<organism evidence="2 3">
    <name type="scientific">Burkholderia lata (strain ATCC 17760 / DSM 23089 / LMG 22485 / NCIMB 9086 / R18194 / 383)</name>
    <dbReference type="NCBI Taxonomy" id="482957"/>
    <lineage>
        <taxon>Bacteria</taxon>
        <taxon>Pseudomonadati</taxon>
        <taxon>Pseudomonadota</taxon>
        <taxon>Betaproteobacteria</taxon>
        <taxon>Burkholderiales</taxon>
        <taxon>Burkholderiaceae</taxon>
        <taxon>Burkholderia</taxon>
        <taxon>Burkholderia cepacia complex</taxon>
    </lineage>
</organism>
<keyword evidence="1" id="KW-0732">Signal</keyword>
<proteinExistence type="predicted"/>
<evidence type="ECO:0008006" key="4">
    <source>
        <dbReference type="Google" id="ProtNLM"/>
    </source>
</evidence>
<feature type="signal peptide" evidence="1">
    <location>
        <begin position="1"/>
        <end position="23"/>
    </location>
</feature>
<reference evidence="2 3" key="1">
    <citation type="submission" date="2019-09" db="EMBL/GenBank/DDBJ databases">
        <authorList>
            <person name="Depoorter E."/>
        </authorList>
    </citation>
    <scope>NUCLEOTIDE SEQUENCE [LARGE SCALE GENOMIC DNA]</scope>
    <source>
        <strain evidence="2">R-15945</strain>
    </source>
</reference>